<organism evidence="1 2">
    <name type="scientific">Dermacentor silvarum</name>
    <name type="common">Tick</name>
    <dbReference type="NCBI Taxonomy" id="543639"/>
    <lineage>
        <taxon>Eukaryota</taxon>
        <taxon>Metazoa</taxon>
        <taxon>Ecdysozoa</taxon>
        <taxon>Arthropoda</taxon>
        <taxon>Chelicerata</taxon>
        <taxon>Arachnida</taxon>
        <taxon>Acari</taxon>
        <taxon>Parasitiformes</taxon>
        <taxon>Ixodida</taxon>
        <taxon>Ixodoidea</taxon>
        <taxon>Ixodidae</taxon>
        <taxon>Rhipicephalinae</taxon>
        <taxon>Dermacentor</taxon>
    </lineage>
</organism>
<evidence type="ECO:0000313" key="1">
    <source>
        <dbReference type="EMBL" id="KAH7971026.1"/>
    </source>
</evidence>
<dbReference type="Proteomes" id="UP000821865">
    <property type="component" value="Chromosome 11"/>
</dbReference>
<comment type="caution">
    <text evidence="1">The sequence shown here is derived from an EMBL/GenBank/DDBJ whole genome shotgun (WGS) entry which is preliminary data.</text>
</comment>
<reference evidence="1" key="1">
    <citation type="submission" date="2020-05" db="EMBL/GenBank/DDBJ databases">
        <title>Large-scale comparative analyses of tick genomes elucidate their genetic diversity and vector capacities.</title>
        <authorList>
            <person name="Jia N."/>
            <person name="Wang J."/>
            <person name="Shi W."/>
            <person name="Du L."/>
            <person name="Sun Y."/>
            <person name="Zhan W."/>
            <person name="Jiang J."/>
            <person name="Wang Q."/>
            <person name="Zhang B."/>
            <person name="Ji P."/>
            <person name="Sakyi L.B."/>
            <person name="Cui X."/>
            <person name="Yuan T."/>
            <person name="Jiang B."/>
            <person name="Yang W."/>
            <person name="Lam T.T.-Y."/>
            <person name="Chang Q."/>
            <person name="Ding S."/>
            <person name="Wang X."/>
            <person name="Zhu J."/>
            <person name="Ruan X."/>
            <person name="Zhao L."/>
            <person name="Wei J."/>
            <person name="Que T."/>
            <person name="Du C."/>
            <person name="Cheng J."/>
            <person name="Dai P."/>
            <person name="Han X."/>
            <person name="Huang E."/>
            <person name="Gao Y."/>
            <person name="Liu J."/>
            <person name="Shao H."/>
            <person name="Ye R."/>
            <person name="Li L."/>
            <person name="Wei W."/>
            <person name="Wang X."/>
            <person name="Wang C."/>
            <person name="Yang T."/>
            <person name="Huo Q."/>
            <person name="Li W."/>
            <person name="Guo W."/>
            <person name="Chen H."/>
            <person name="Zhou L."/>
            <person name="Ni X."/>
            <person name="Tian J."/>
            <person name="Zhou Y."/>
            <person name="Sheng Y."/>
            <person name="Liu T."/>
            <person name="Pan Y."/>
            <person name="Xia L."/>
            <person name="Li J."/>
            <person name="Zhao F."/>
            <person name="Cao W."/>
        </authorList>
    </citation>
    <scope>NUCLEOTIDE SEQUENCE</scope>
    <source>
        <strain evidence="1">Dsil-2018</strain>
    </source>
</reference>
<proteinExistence type="predicted"/>
<evidence type="ECO:0000313" key="2">
    <source>
        <dbReference type="Proteomes" id="UP000821865"/>
    </source>
</evidence>
<accession>A0ACB8DKC6</accession>
<sequence>MAKRAAQTHCFAPGCTSGYVSSKNSGRRASLFSVPKEPEHFKAWQRAVPLAGQLLNARSRLCELHFDEQFIVRYFTHTINGETVLIPRHRPVLKSDAVPTIFPDLHKYLSKKARQKRKTRTSCGLGEESDASTDEVDDALGERIMSHETSNSDSSMQPDLRCHTYAGILCQANIGHTFEPECIAQGYEDERHGNRATKIKEEEEDNERGPLNMGDKDTCEPAAPHPRIASVTRRRCSTEPSRDMAMMDSNTGISGGTSGAPVKKPGRNAGGCHECSVCGQRFTRNQYLKDHLVLHTGEKPHACSICGRTFAQRNGLLNHQHIHRAEMRFSCELCPSKFCKKESFDRHKQLHASGVQLYHCHECSKVFESRTKLLQHEKWHKSEKPYPCQLCPAAFVYSKDLGRHLLVHTGERPYGCTVCQKQFAWKNNLALHMRRMHSGVKASVAGVSGRTLLSSPPTTQPPANMGLIFEPECILQCYEEEHYGNSAAKIKEEEGNERVGDSKAKCMATDLSNHSHGNDGSSN</sequence>
<protein>
    <submittedName>
        <fullName evidence="1">Uncharacterized protein</fullName>
    </submittedName>
</protein>
<dbReference type="EMBL" id="CM023480">
    <property type="protein sequence ID" value="KAH7971026.1"/>
    <property type="molecule type" value="Genomic_DNA"/>
</dbReference>
<gene>
    <name evidence="1" type="ORF">HPB49_017929</name>
</gene>
<name>A0ACB8DKC6_DERSI</name>
<keyword evidence="2" id="KW-1185">Reference proteome</keyword>